<feature type="domain" description="MBD" evidence="7">
    <location>
        <begin position="157"/>
        <end position="227"/>
    </location>
</feature>
<name>A0AAU9N8V6_9ASTR</name>
<dbReference type="EMBL" id="CAKMRJ010003334">
    <property type="protein sequence ID" value="CAH1432829.1"/>
    <property type="molecule type" value="Genomic_DNA"/>
</dbReference>
<dbReference type="AlphaFoldDB" id="A0AAU9N8V6"/>
<sequence>MFTTTRSTEPNRGGFRPQPLHLAHSLNPLHLPHSWCKSTGTDLPQDVDYSFIEDSVRRLMTSSSQSEGDSRFTYSKRDFLKGMAENPPVILTHATTQLNLRRNRSTLRKSTLFSNRDFSSRTPRFLQNEIQVEERDKSVREKHYQGFCSKMASMGPNDEVVSLELPAPSGWKKMFLPKKAGTPKKNEIVFTSPTGEEITNRRQLDKYLKAHPGGPKASEFDWGTGETPRRSSRISEKVKESPPQAEPVPKRAKKSSSASKKDKKDKNAPQSEEGGEDVEMQEAEEKKEEAPEKAVAEENEKQEKDENAPVEEKQDETDKNVPVVEEKEKDAPENPVVEEDDKSAPENPIVEEKQEEKNAPESENPIVEDTEKQEKDKNAHEDPIVEEKQEEEDKNAPESENPIVEENEKQVKDSIAPVETEKDEDKHEEESKVDELCEIPKMPPSEEALDELKEKAADVNVIEANDNNNGEAMVAEYQDKVENDVAKGETIQEKAEEGQKGNFGMSEADKEKETSAVENGCHVDAEPW</sequence>
<feature type="compositionally biased region" description="Basic and acidic residues" evidence="6">
    <location>
        <begin position="227"/>
        <end position="240"/>
    </location>
</feature>
<dbReference type="InterPro" id="IPR039622">
    <property type="entry name" value="MBD10/11"/>
</dbReference>
<feature type="compositionally biased region" description="Polar residues" evidence="6">
    <location>
        <begin position="1"/>
        <end position="10"/>
    </location>
</feature>
<dbReference type="InterPro" id="IPR016177">
    <property type="entry name" value="DNA-bd_dom_sf"/>
</dbReference>
<keyword evidence="5" id="KW-0539">Nucleus</keyword>
<dbReference type="GO" id="GO:0003677">
    <property type="term" value="F:DNA binding"/>
    <property type="evidence" value="ECO:0007669"/>
    <property type="project" value="UniProtKB-KW"/>
</dbReference>
<comment type="caution">
    <text evidence="8">The sequence shown here is derived from an EMBL/GenBank/DDBJ whole genome shotgun (WGS) entry which is preliminary data.</text>
</comment>
<evidence type="ECO:0000256" key="6">
    <source>
        <dbReference type="SAM" id="MobiDB-lite"/>
    </source>
</evidence>
<evidence type="ECO:0000313" key="9">
    <source>
        <dbReference type="Proteomes" id="UP001157418"/>
    </source>
</evidence>
<feature type="region of interest" description="Disordered" evidence="6">
    <location>
        <begin position="208"/>
        <end position="443"/>
    </location>
</feature>
<evidence type="ECO:0000256" key="4">
    <source>
        <dbReference type="ARBA" id="ARBA00023163"/>
    </source>
</evidence>
<feature type="compositionally biased region" description="Basic and acidic residues" evidence="6">
    <location>
        <begin position="419"/>
        <end position="435"/>
    </location>
</feature>
<evidence type="ECO:0000256" key="1">
    <source>
        <dbReference type="ARBA" id="ARBA00004123"/>
    </source>
</evidence>
<dbReference type="PANTHER" id="PTHR33729">
    <property type="entry name" value="METHYL-CPG BINDING DOMAIN CONTAINING PROTEIN, EXPRESSED"/>
    <property type="match status" value="1"/>
</dbReference>
<organism evidence="8 9">
    <name type="scientific">Lactuca virosa</name>
    <dbReference type="NCBI Taxonomy" id="75947"/>
    <lineage>
        <taxon>Eukaryota</taxon>
        <taxon>Viridiplantae</taxon>
        <taxon>Streptophyta</taxon>
        <taxon>Embryophyta</taxon>
        <taxon>Tracheophyta</taxon>
        <taxon>Spermatophyta</taxon>
        <taxon>Magnoliopsida</taxon>
        <taxon>eudicotyledons</taxon>
        <taxon>Gunneridae</taxon>
        <taxon>Pentapetalae</taxon>
        <taxon>asterids</taxon>
        <taxon>campanulids</taxon>
        <taxon>Asterales</taxon>
        <taxon>Asteraceae</taxon>
        <taxon>Cichorioideae</taxon>
        <taxon>Cichorieae</taxon>
        <taxon>Lactucinae</taxon>
        <taxon>Lactuca</taxon>
    </lineage>
</organism>
<accession>A0AAU9N8V6</accession>
<keyword evidence="9" id="KW-1185">Reference proteome</keyword>
<dbReference type="PANTHER" id="PTHR33729:SF20">
    <property type="entry name" value="DNA-BINDING DOMAIN-CONTAINING PROTEIN-RELATED"/>
    <property type="match status" value="1"/>
</dbReference>
<feature type="compositionally biased region" description="Basic and acidic residues" evidence="6">
    <location>
        <begin position="369"/>
        <end position="387"/>
    </location>
</feature>
<dbReference type="Pfam" id="PF01429">
    <property type="entry name" value="MBD"/>
    <property type="match status" value="1"/>
</dbReference>
<protein>
    <recommendedName>
        <fullName evidence="7">MBD domain-containing protein</fullName>
    </recommendedName>
</protein>
<dbReference type="Proteomes" id="UP001157418">
    <property type="component" value="Unassembled WGS sequence"/>
</dbReference>
<evidence type="ECO:0000256" key="5">
    <source>
        <dbReference type="ARBA" id="ARBA00023242"/>
    </source>
</evidence>
<evidence type="ECO:0000256" key="2">
    <source>
        <dbReference type="ARBA" id="ARBA00023015"/>
    </source>
</evidence>
<feature type="compositionally biased region" description="Acidic residues" evidence="6">
    <location>
        <begin position="273"/>
        <end position="282"/>
    </location>
</feature>
<comment type="subcellular location">
    <subcellularLocation>
        <location evidence="1">Nucleus</location>
    </subcellularLocation>
</comment>
<reference evidence="8 9" key="1">
    <citation type="submission" date="2022-01" db="EMBL/GenBank/DDBJ databases">
        <authorList>
            <person name="Xiong W."/>
            <person name="Schranz E."/>
        </authorList>
    </citation>
    <scope>NUCLEOTIDE SEQUENCE [LARGE SCALE GENOMIC DNA]</scope>
</reference>
<feature type="compositionally biased region" description="Basic and acidic residues" evidence="6">
    <location>
        <begin position="350"/>
        <end position="360"/>
    </location>
</feature>
<dbReference type="GO" id="GO:0005634">
    <property type="term" value="C:nucleus"/>
    <property type="evidence" value="ECO:0007669"/>
    <property type="project" value="UniProtKB-SubCell"/>
</dbReference>
<evidence type="ECO:0000256" key="3">
    <source>
        <dbReference type="ARBA" id="ARBA00023125"/>
    </source>
</evidence>
<proteinExistence type="predicted"/>
<keyword evidence="3" id="KW-0238">DNA-binding</keyword>
<feature type="region of interest" description="Disordered" evidence="6">
    <location>
        <begin position="1"/>
        <end position="21"/>
    </location>
</feature>
<dbReference type="Gene3D" id="3.30.890.10">
    <property type="entry name" value="Methyl-cpg-binding Protein 2, Chain A"/>
    <property type="match status" value="1"/>
</dbReference>
<dbReference type="PROSITE" id="PS50982">
    <property type="entry name" value="MBD"/>
    <property type="match status" value="1"/>
</dbReference>
<keyword evidence="2" id="KW-0805">Transcription regulation</keyword>
<evidence type="ECO:0000313" key="8">
    <source>
        <dbReference type="EMBL" id="CAH1432829.1"/>
    </source>
</evidence>
<keyword evidence="4" id="KW-0804">Transcription</keyword>
<feature type="region of interest" description="Disordered" evidence="6">
    <location>
        <begin position="492"/>
        <end position="528"/>
    </location>
</feature>
<gene>
    <name evidence="8" type="ORF">LVIROSA_LOCUS19454</name>
</gene>
<evidence type="ECO:0000259" key="7">
    <source>
        <dbReference type="PROSITE" id="PS50982"/>
    </source>
</evidence>
<feature type="compositionally biased region" description="Basic and acidic residues" evidence="6">
    <location>
        <begin position="507"/>
        <end position="528"/>
    </location>
</feature>
<dbReference type="SUPFAM" id="SSF54171">
    <property type="entry name" value="DNA-binding domain"/>
    <property type="match status" value="1"/>
</dbReference>
<feature type="compositionally biased region" description="Basic and acidic residues" evidence="6">
    <location>
        <begin position="283"/>
        <end position="332"/>
    </location>
</feature>
<dbReference type="InterPro" id="IPR001739">
    <property type="entry name" value="Methyl_CpG_DNA-bd"/>
</dbReference>